<comment type="subcellular location">
    <subcellularLocation>
        <location evidence="2">Cytoplasm</location>
        <location evidence="2">Cytoskeleton</location>
        <location evidence="2">Microtubule organizing center</location>
        <location evidence="2">Centrosome</location>
    </subcellularLocation>
    <subcellularLocation>
        <location evidence="3">Cytoplasm</location>
        <location evidence="3">Perinuclear region</location>
    </subcellularLocation>
</comment>
<dbReference type="PANTHER" id="PTHR11830">
    <property type="entry name" value="40S RIBOSOMAL PROTEIN S3A"/>
    <property type="match status" value="1"/>
</dbReference>
<evidence type="ECO:0000256" key="1">
    <source>
        <dbReference type="ARBA" id="ARBA00000707"/>
    </source>
</evidence>
<dbReference type="Pfam" id="PF01302">
    <property type="entry name" value="CAP_GLY"/>
    <property type="match status" value="3"/>
</dbReference>
<dbReference type="PROSITE" id="PS50235">
    <property type="entry name" value="USP_3"/>
    <property type="match status" value="1"/>
</dbReference>
<keyword evidence="13" id="KW-0862">Zinc</keyword>
<evidence type="ECO:0000256" key="12">
    <source>
        <dbReference type="ARBA" id="ARBA00022807"/>
    </source>
</evidence>
<keyword evidence="11" id="KW-0378">Hydrolase</keyword>
<keyword evidence="12" id="KW-0788">Thiol protease</keyword>
<feature type="domain" description="CAP-Gly" evidence="15">
    <location>
        <begin position="135"/>
        <end position="180"/>
    </location>
</feature>
<evidence type="ECO:0000256" key="5">
    <source>
        <dbReference type="ARBA" id="ARBA00012759"/>
    </source>
</evidence>
<dbReference type="InterPro" id="IPR001394">
    <property type="entry name" value="Peptidase_C19_UCH"/>
</dbReference>
<organism evidence="16 17">
    <name type="scientific">Pinctada imbricata</name>
    <name type="common">Atlantic pearl-oyster</name>
    <name type="synonym">Pinctada martensii</name>
    <dbReference type="NCBI Taxonomy" id="66713"/>
    <lineage>
        <taxon>Eukaryota</taxon>
        <taxon>Metazoa</taxon>
        <taxon>Spiralia</taxon>
        <taxon>Lophotrochozoa</taxon>
        <taxon>Mollusca</taxon>
        <taxon>Bivalvia</taxon>
        <taxon>Autobranchia</taxon>
        <taxon>Pteriomorphia</taxon>
        <taxon>Pterioida</taxon>
        <taxon>Pterioidea</taxon>
        <taxon>Pteriidae</taxon>
        <taxon>Pinctada</taxon>
    </lineage>
</organism>
<dbReference type="GO" id="GO:0016579">
    <property type="term" value="P:protein deubiquitination"/>
    <property type="evidence" value="ECO:0007669"/>
    <property type="project" value="InterPro"/>
</dbReference>
<keyword evidence="7" id="KW-0597">Phosphoprotein</keyword>
<evidence type="ECO:0000256" key="4">
    <source>
        <dbReference type="ARBA" id="ARBA00009085"/>
    </source>
</evidence>
<comment type="similarity">
    <text evidence="4">Belongs to the peptidase C19 family.</text>
</comment>
<accession>A0AA88XID0</accession>
<keyword evidence="6" id="KW-0963">Cytoplasm</keyword>
<reference evidence="16" key="1">
    <citation type="submission" date="2019-08" db="EMBL/GenBank/DDBJ databases">
        <title>The improved chromosome-level genome for the pearl oyster Pinctada fucata martensii using PacBio sequencing and Hi-C.</title>
        <authorList>
            <person name="Zheng Z."/>
        </authorList>
    </citation>
    <scope>NUCLEOTIDE SEQUENCE</scope>
    <source>
        <strain evidence="16">ZZ-2019</strain>
        <tissue evidence="16">Adductor muscle</tissue>
    </source>
</reference>
<dbReference type="EC" id="3.4.19.12" evidence="5"/>
<dbReference type="InterPro" id="IPR028889">
    <property type="entry name" value="USP"/>
</dbReference>
<evidence type="ECO:0000256" key="7">
    <source>
        <dbReference type="ARBA" id="ARBA00022553"/>
    </source>
</evidence>
<name>A0AA88XID0_PINIB</name>
<dbReference type="SMART" id="SM01052">
    <property type="entry name" value="CAP_GLY"/>
    <property type="match status" value="3"/>
</dbReference>
<dbReference type="SUPFAM" id="SSF74924">
    <property type="entry name" value="Cap-Gly domain"/>
    <property type="match status" value="3"/>
</dbReference>
<dbReference type="Gene3D" id="2.30.30.190">
    <property type="entry name" value="CAP Gly-rich-like domain"/>
    <property type="match status" value="3"/>
</dbReference>
<dbReference type="EMBL" id="VSWD01000012">
    <property type="protein sequence ID" value="KAK3086225.1"/>
    <property type="molecule type" value="Genomic_DNA"/>
</dbReference>
<dbReference type="PROSITE" id="PS50245">
    <property type="entry name" value="CAP_GLY_2"/>
    <property type="match status" value="1"/>
</dbReference>
<dbReference type="Pfam" id="PF00443">
    <property type="entry name" value="UCH"/>
    <property type="match status" value="1"/>
</dbReference>
<dbReference type="SUPFAM" id="SSF54001">
    <property type="entry name" value="Cysteine proteinases"/>
    <property type="match status" value="1"/>
</dbReference>
<evidence type="ECO:0000256" key="9">
    <source>
        <dbReference type="ARBA" id="ARBA00022723"/>
    </source>
</evidence>
<evidence type="ECO:0000256" key="3">
    <source>
        <dbReference type="ARBA" id="ARBA00004556"/>
    </source>
</evidence>
<evidence type="ECO:0000256" key="8">
    <source>
        <dbReference type="ARBA" id="ARBA00022670"/>
    </source>
</evidence>
<keyword evidence="9" id="KW-0479">Metal-binding</keyword>
<evidence type="ECO:0000256" key="11">
    <source>
        <dbReference type="ARBA" id="ARBA00022801"/>
    </source>
</evidence>
<dbReference type="GO" id="GO:0005813">
    <property type="term" value="C:centrosome"/>
    <property type="evidence" value="ECO:0007669"/>
    <property type="project" value="UniProtKB-SubCell"/>
</dbReference>
<comment type="caution">
    <text evidence="16">The sequence shown here is derived from an EMBL/GenBank/DDBJ whole genome shotgun (WGS) entry which is preliminary data.</text>
</comment>
<dbReference type="Gene3D" id="3.90.70.10">
    <property type="entry name" value="Cysteine proteinases"/>
    <property type="match status" value="1"/>
</dbReference>
<keyword evidence="17" id="KW-1185">Reference proteome</keyword>
<evidence type="ECO:0000256" key="6">
    <source>
        <dbReference type="ARBA" id="ARBA00022490"/>
    </source>
</evidence>
<gene>
    <name evidence="16" type="ORF">FSP39_015433</name>
</gene>
<dbReference type="GO" id="GO:0006508">
    <property type="term" value="P:proteolysis"/>
    <property type="evidence" value="ECO:0007669"/>
    <property type="project" value="UniProtKB-KW"/>
</dbReference>
<evidence type="ECO:0000259" key="15">
    <source>
        <dbReference type="PROSITE" id="PS50245"/>
    </source>
</evidence>
<dbReference type="GO" id="GO:0048471">
    <property type="term" value="C:perinuclear region of cytoplasm"/>
    <property type="evidence" value="ECO:0007669"/>
    <property type="project" value="UniProtKB-SubCell"/>
</dbReference>
<keyword evidence="8" id="KW-0645">Protease</keyword>
<evidence type="ECO:0000256" key="13">
    <source>
        <dbReference type="ARBA" id="ARBA00022833"/>
    </source>
</evidence>
<comment type="catalytic activity">
    <reaction evidence="1">
        <text>Thiol-dependent hydrolysis of ester, thioester, amide, peptide and isopeptide bonds formed by the C-terminal Gly of ubiquitin (a 76-residue protein attached to proteins as an intracellular targeting signal).</text>
        <dbReference type="EC" id="3.4.19.12"/>
    </reaction>
</comment>
<evidence type="ECO:0000256" key="10">
    <source>
        <dbReference type="ARBA" id="ARBA00022786"/>
    </source>
</evidence>
<keyword evidence="10" id="KW-0833">Ubl conjugation pathway</keyword>
<evidence type="ECO:0000313" key="16">
    <source>
        <dbReference type="EMBL" id="KAK3086225.1"/>
    </source>
</evidence>
<evidence type="ECO:0000256" key="2">
    <source>
        <dbReference type="ARBA" id="ARBA00004300"/>
    </source>
</evidence>
<dbReference type="InterPro" id="IPR036859">
    <property type="entry name" value="CAP-Gly_dom_sf"/>
</dbReference>
<sequence>MSNQNDSYYILLKEKIGKKKEKGILRTTSSKVEILPGTLLCLIDEETRDSRIIWVLETVDSDNNHVEVSCAPNDTGQLTYNEFRLLLPIPVCQERLSIFQDQNWLKEGASLIEGEHVLVSLKGLPDLPGTIRYKGELPSSKGIQFGVELAPEHRGKGTCDGVFRKKRFFTCDTNSAVFVAIHKLRKDVMFSSQHRHLEQNVYQTPHIDNDERKMIDQSGLRIDDRIVWLSDNGPEFGVVKWIGILPDTHRRDVTVGVEFDNPVGSGTGKYKNHRLFFAKPQHASLVPILGLMKASEYLQSMGATNESYPEPEIEMHPPPVIPSHLQPTPVNRMSSDSFLKISFCSHLCSILGSFEYIVMVILIFQMDSPYPPREPFSPRRSMEDQPQTQGVNPLYEYQKAQDYSSRVEPGSGKDSYEQLVSRNRNNGSKSLPPADPDLEVGSMVEVMANPPLYGVIRWIGTLPDQKEPIKPIAGLEMEEEISAGTDGTFGKHKLFACPPKKAFFVPLYKCRKDKRFQESGARGGMGNNFGSIETPDVGGNISPPDSLDVEMIVKNVCGKQKGIQGHHNSCYLDATLFAMFYFTTVFDGILYRPRTKEDLPEYEDVKQVLKEGIVNPLRRYNYVRADKVMKLRHLLDKLGNIPGMMNEEKDPEEFLNLLLGQITCTDPLLHIRQDDCKEIQQSFLYQLFIEKDERLVLPTTQQLFELSFLQSKVKLQERPSCLILQMPRFGKDYKMYKRIVPSMELDITDVLENAPRECIICGDLAYYECKECYNTHGAGLNTIAFCESCKDTSHRHKVRVNHKWQRIAVPEEFIEIHNQQKKMKGQHPSIPREKMELFAVVCIQTSHYVSFVKCGKGKEAPWVFFDSMADRMGEQSGYNIPEVKFCQDLLTWLSEESHSEIIQRKDDKELPEDIRRLLCDGYMCLYQSIEVSMFK</sequence>
<dbReference type="InterPro" id="IPR038765">
    <property type="entry name" value="Papain-like_cys_pep_sf"/>
</dbReference>
<dbReference type="FunFam" id="3.90.70.10:FF:000009">
    <property type="entry name" value="Putative ubiquitin carboxyl-terminal hydrolase CYLD"/>
    <property type="match status" value="1"/>
</dbReference>
<evidence type="ECO:0000259" key="14">
    <source>
        <dbReference type="PROSITE" id="PS50235"/>
    </source>
</evidence>
<feature type="domain" description="USP" evidence="14">
    <location>
        <begin position="561"/>
        <end position="896"/>
    </location>
</feature>
<evidence type="ECO:0000313" key="17">
    <source>
        <dbReference type="Proteomes" id="UP001186944"/>
    </source>
</evidence>
<proteinExistence type="inferred from homology"/>
<dbReference type="InterPro" id="IPR000938">
    <property type="entry name" value="CAP-Gly_domain"/>
</dbReference>
<protein>
    <recommendedName>
        <fullName evidence="5">ubiquitinyl hydrolase 1</fullName>
        <ecNumber evidence="5">3.4.19.12</ecNumber>
    </recommendedName>
</protein>
<dbReference type="GO" id="GO:0004843">
    <property type="term" value="F:cysteine-type deubiquitinase activity"/>
    <property type="evidence" value="ECO:0007669"/>
    <property type="project" value="UniProtKB-EC"/>
</dbReference>
<dbReference type="AlphaFoldDB" id="A0AA88XID0"/>
<dbReference type="Proteomes" id="UP001186944">
    <property type="component" value="Unassembled WGS sequence"/>
</dbReference>
<dbReference type="GO" id="GO:0046872">
    <property type="term" value="F:metal ion binding"/>
    <property type="evidence" value="ECO:0007669"/>
    <property type="project" value="UniProtKB-KW"/>
</dbReference>